<gene>
    <name evidence="2" type="ORF">Pan14r_42580</name>
</gene>
<sequence length="208" mass="21625">MSDSSRLPVVDAMPGDQPTSPVTGCCGGLRRLWFAGAALVAVAGLGAAFFAGRQSQNATVDLDSLPLIDATAAVASEDYSIATGPISDRAEGLFVLDHNSGLLQCHVIYPRLNQFMASFTANVNDALGTGGKGGKYIMVTGAANFQGSANQRLAPSVLYVLDTSTGNFVCFAVPFSQAMQNSRKPQTGTLIPLANGGASLVPDRDRLR</sequence>
<keyword evidence="1" id="KW-0812">Transmembrane</keyword>
<protein>
    <submittedName>
        <fullName evidence="2">Uncharacterized protein</fullName>
    </submittedName>
</protein>
<reference evidence="2 3" key="1">
    <citation type="submission" date="2019-02" db="EMBL/GenBank/DDBJ databases">
        <title>Deep-cultivation of Planctomycetes and their phenomic and genomic characterization uncovers novel biology.</title>
        <authorList>
            <person name="Wiegand S."/>
            <person name="Jogler M."/>
            <person name="Boedeker C."/>
            <person name="Pinto D."/>
            <person name="Vollmers J."/>
            <person name="Rivas-Marin E."/>
            <person name="Kohn T."/>
            <person name="Peeters S.H."/>
            <person name="Heuer A."/>
            <person name="Rast P."/>
            <person name="Oberbeckmann S."/>
            <person name="Bunk B."/>
            <person name="Jeske O."/>
            <person name="Meyerdierks A."/>
            <person name="Storesund J.E."/>
            <person name="Kallscheuer N."/>
            <person name="Luecker S."/>
            <person name="Lage O.M."/>
            <person name="Pohl T."/>
            <person name="Merkel B.J."/>
            <person name="Hornburger P."/>
            <person name="Mueller R.-W."/>
            <person name="Bruemmer F."/>
            <person name="Labrenz M."/>
            <person name="Spormann A.M."/>
            <person name="Op Den Camp H."/>
            <person name="Overmann J."/>
            <person name="Amann R."/>
            <person name="Jetten M.S.M."/>
            <person name="Mascher T."/>
            <person name="Medema M.H."/>
            <person name="Devos D.P."/>
            <person name="Kaster A.-K."/>
            <person name="Ovreas L."/>
            <person name="Rohde M."/>
            <person name="Galperin M.Y."/>
            <person name="Jogler C."/>
        </authorList>
    </citation>
    <scope>NUCLEOTIDE SEQUENCE [LARGE SCALE GENOMIC DNA]</scope>
    <source>
        <strain evidence="2 3">Pan14r</strain>
    </source>
</reference>
<comment type="caution">
    <text evidence="2">The sequence shown here is derived from an EMBL/GenBank/DDBJ whole genome shotgun (WGS) entry which is preliminary data.</text>
</comment>
<proteinExistence type="predicted"/>
<organism evidence="2 3">
    <name type="scientific">Crateriforma conspicua</name>
    <dbReference type="NCBI Taxonomy" id="2527996"/>
    <lineage>
        <taxon>Bacteria</taxon>
        <taxon>Pseudomonadati</taxon>
        <taxon>Planctomycetota</taxon>
        <taxon>Planctomycetia</taxon>
        <taxon>Planctomycetales</taxon>
        <taxon>Planctomycetaceae</taxon>
        <taxon>Crateriforma</taxon>
    </lineage>
</organism>
<dbReference type="RefSeq" id="WP_145294070.1">
    <property type="nucleotide sequence ID" value="NZ_CP036319.1"/>
</dbReference>
<evidence type="ECO:0000313" key="2">
    <source>
        <dbReference type="EMBL" id="TWT71941.1"/>
    </source>
</evidence>
<dbReference type="OrthoDB" id="213867at2"/>
<feature type="transmembrane region" description="Helical" evidence="1">
    <location>
        <begin position="32"/>
        <end position="52"/>
    </location>
</feature>
<dbReference type="AlphaFoldDB" id="A0A5C5YBW8"/>
<name>A0A5C5YBW8_9PLAN</name>
<dbReference type="EMBL" id="SJPL01000001">
    <property type="protein sequence ID" value="TWT71941.1"/>
    <property type="molecule type" value="Genomic_DNA"/>
</dbReference>
<evidence type="ECO:0000313" key="3">
    <source>
        <dbReference type="Proteomes" id="UP000317238"/>
    </source>
</evidence>
<evidence type="ECO:0000256" key="1">
    <source>
        <dbReference type="SAM" id="Phobius"/>
    </source>
</evidence>
<keyword evidence="1" id="KW-1133">Transmembrane helix</keyword>
<dbReference type="Proteomes" id="UP000317238">
    <property type="component" value="Unassembled WGS sequence"/>
</dbReference>
<keyword evidence="1" id="KW-0472">Membrane</keyword>
<accession>A0A5C5YBW8</accession>
<keyword evidence="3" id="KW-1185">Reference proteome</keyword>